<dbReference type="EMBL" id="PIPW01000006">
    <property type="protein sequence ID" value="RUO51251.1"/>
    <property type="molecule type" value="Genomic_DNA"/>
</dbReference>
<name>A0A432XRM6_9GAMM</name>
<keyword evidence="1" id="KW-0732">Signal</keyword>
<sequence>MKSLALAIITILIVFINVNAEAHSGRTNAAGCHTNNKTGNYHCHNAKTPTTTTYCHVFNGTSRCGYAYSSCQALVRKHGGYCTES</sequence>
<dbReference type="Proteomes" id="UP000287198">
    <property type="component" value="Unassembled WGS sequence"/>
</dbReference>
<evidence type="ECO:0000313" key="2">
    <source>
        <dbReference type="EMBL" id="RUO51251.1"/>
    </source>
</evidence>
<protein>
    <recommendedName>
        <fullName evidence="4">YHYH domain-containing protein</fullName>
    </recommendedName>
</protein>
<gene>
    <name evidence="2" type="ORF">CWI69_12040</name>
</gene>
<dbReference type="AlphaFoldDB" id="A0A432XRM6"/>
<dbReference type="OrthoDB" id="5366081at2"/>
<evidence type="ECO:0000313" key="3">
    <source>
        <dbReference type="Proteomes" id="UP000287198"/>
    </source>
</evidence>
<keyword evidence="3" id="KW-1185">Reference proteome</keyword>
<feature type="chain" id="PRO_5019083489" description="YHYH domain-containing protein" evidence="1">
    <location>
        <begin position="23"/>
        <end position="85"/>
    </location>
</feature>
<accession>A0A432XRM6</accession>
<comment type="caution">
    <text evidence="2">The sequence shown here is derived from an EMBL/GenBank/DDBJ whole genome shotgun (WGS) entry which is preliminary data.</text>
</comment>
<evidence type="ECO:0008006" key="4">
    <source>
        <dbReference type="Google" id="ProtNLM"/>
    </source>
</evidence>
<dbReference type="RefSeq" id="WP_126764580.1">
    <property type="nucleotide sequence ID" value="NZ_JBHLTZ010000005.1"/>
</dbReference>
<evidence type="ECO:0000256" key="1">
    <source>
        <dbReference type="SAM" id="SignalP"/>
    </source>
</evidence>
<reference evidence="3" key="1">
    <citation type="journal article" date="2018" name="Front. Microbiol.">
        <title>Genome-Based Analysis Reveals the Taxonomy and Diversity of the Family Idiomarinaceae.</title>
        <authorList>
            <person name="Liu Y."/>
            <person name="Lai Q."/>
            <person name="Shao Z."/>
        </authorList>
    </citation>
    <scope>NUCLEOTIDE SEQUENCE [LARGE SCALE GENOMIC DNA]</scope>
    <source>
        <strain evidence="3">BH195</strain>
    </source>
</reference>
<dbReference type="NCBIfam" id="NF033223">
    <property type="entry name" value="YHYH_alt"/>
    <property type="match status" value="1"/>
</dbReference>
<feature type="signal peptide" evidence="1">
    <location>
        <begin position="1"/>
        <end position="22"/>
    </location>
</feature>
<dbReference type="InterPro" id="IPR047773">
    <property type="entry name" value="YHYH_dom_bact"/>
</dbReference>
<proteinExistence type="predicted"/>
<organism evidence="2 3">
    <name type="scientific">Pseudidiomarina halophila</name>
    <dbReference type="NCBI Taxonomy" id="1449799"/>
    <lineage>
        <taxon>Bacteria</taxon>
        <taxon>Pseudomonadati</taxon>
        <taxon>Pseudomonadota</taxon>
        <taxon>Gammaproteobacteria</taxon>
        <taxon>Alteromonadales</taxon>
        <taxon>Idiomarinaceae</taxon>
        <taxon>Pseudidiomarina</taxon>
    </lineage>
</organism>